<dbReference type="InterPro" id="IPR050471">
    <property type="entry name" value="AB_hydrolase"/>
</dbReference>
<dbReference type="STRING" id="1423775.FD03_GL002333"/>
<dbReference type="OrthoDB" id="9773293at2"/>
<name>A0A0R1K4L9_9LACO</name>
<evidence type="ECO:0000313" key="2">
    <source>
        <dbReference type="EMBL" id="KRK78558.1"/>
    </source>
</evidence>
<protein>
    <submittedName>
        <fullName evidence="2">Alpha beta hydrolase</fullName>
    </submittedName>
</protein>
<proteinExistence type="predicted"/>
<dbReference type="eggNOG" id="COG2267">
    <property type="taxonomic scope" value="Bacteria"/>
</dbReference>
<keyword evidence="3" id="KW-1185">Reference proteome</keyword>
<gene>
    <name evidence="2" type="ORF">FD03_GL002333</name>
</gene>
<accession>A0A0R1K4L9</accession>
<comment type="caution">
    <text evidence="2">The sequence shown here is derived from an EMBL/GenBank/DDBJ whole genome shotgun (WGS) entry which is preliminary data.</text>
</comment>
<dbReference type="PATRIC" id="fig|1423775.4.peg.2373"/>
<dbReference type="Gene3D" id="3.40.50.1820">
    <property type="entry name" value="alpha/beta hydrolase"/>
    <property type="match status" value="1"/>
</dbReference>
<evidence type="ECO:0000259" key="1">
    <source>
        <dbReference type="Pfam" id="PF00561"/>
    </source>
</evidence>
<dbReference type="InterPro" id="IPR029058">
    <property type="entry name" value="AB_hydrolase_fold"/>
</dbReference>
<dbReference type="PANTHER" id="PTHR43433:SF5">
    <property type="entry name" value="AB HYDROLASE-1 DOMAIN-CONTAINING PROTEIN"/>
    <property type="match status" value="1"/>
</dbReference>
<feature type="domain" description="AB hydrolase-1" evidence="1">
    <location>
        <begin position="42"/>
        <end position="263"/>
    </location>
</feature>
<dbReference type="PANTHER" id="PTHR43433">
    <property type="entry name" value="HYDROLASE, ALPHA/BETA FOLD FAMILY PROTEIN"/>
    <property type="match status" value="1"/>
</dbReference>
<keyword evidence="2" id="KW-0378">Hydrolase</keyword>
<organism evidence="2 3">
    <name type="scientific">Companilactobacillus nodensis DSM 19682 = JCM 14932 = NBRC 107160</name>
    <dbReference type="NCBI Taxonomy" id="1423775"/>
    <lineage>
        <taxon>Bacteria</taxon>
        <taxon>Bacillati</taxon>
        <taxon>Bacillota</taxon>
        <taxon>Bacilli</taxon>
        <taxon>Lactobacillales</taxon>
        <taxon>Lactobacillaceae</taxon>
        <taxon>Companilactobacillus</taxon>
    </lineage>
</organism>
<dbReference type="EMBL" id="AZDZ01000022">
    <property type="protein sequence ID" value="KRK78558.1"/>
    <property type="molecule type" value="Genomic_DNA"/>
</dbReference>
<dbReference type="Proteomes" id="UP000051248">
    <property type="component" value="Unassembled WGS sequence"/>
</dbReference>
<evidence type="ECO:0000313" key="3">
    <source>
        <dbReference type="Proteomes" id="UP000051248"/>
    </source>
</evidence>
<sequence>MEEFHYIEAENKIITASNGVSYVYRELGKKEGTPIIGFNHLSANLDNWDPVIIDGLAKNHWVITFDYQGVGGSNGTVQDSIQEMAKDAFNFIRAMKLTKVNILGFSMGGMVAQELMLQEPDAINRVILAGTGPRGGEGIENVTKISDYSLVKALLTFKDIKEYMFFTTTPNGKSSAKDFVARLKIRKNNRDKTINWFAYRSQLKAINKWGKEDPADLSVLDQPVLVVNGDNDIMVPTEPNTYSLHERLSNSELIVYPDAGHGSIAQNNTSFVKSADEFYKD</sequence>
<dbReference type="GO" id="GO:0016787">
    <property type="term" value="F:hydrolase activity"/>
    <property type="evidence" value="ECO:0007669"/>
    <property type="project" value="UniProtKB-KW"/>
</dbReference>
<dbReference type="InterPro" id="IPR000073">
    <property type="entry name" value="AB_hydrolase_1"/>
</dbReference>
<dbReference type="Pfam" id="PF00561">
    <property type="entry name" value="Abhydrolase_1"/>
    <property type="match status" value="1"/>
</dbReference>
<reference evidence="2 3" key="1">
    <citation type="journal article" date="2015" name="Genome Announc.">
        <title>Expanding the biotechnology potential of lactobacilli through comparative genomics of 213 strains and associated genera.</title>
        <authorList>
            <person name="Sun Z."/>
            <person name="Harris H.M."/>
            <person name="McCann A."/>
            <person name="Guo C."/>
            <person name="Argimon S."/>
            <person name="Zhang W."/>
            <person name="Yang X."/>
            <person name="Jeffery I.B."/>
            <person name="Cooney J.C."/>
            <person name="Kagawa T.F."/>
            <person name="Liu W."/>
            <person name="Song Y."/>
            <person name="Salvetti E."/>
            <person name="Wrobel A."/>
            <person name="Rasinkangas P."/>
            <person name="Parkhill J."/>
            <person name="Rea M.C."/>
            <person name="O'Sullivan O."/>
            <person name="Ritari J."/>
            <person name="Douillard F.P."/>
            <person name="Paul Ross R."/>
            <person name="Yang R."/>
            <person name="Briner A.E."/>
            <person name="Felis G.E."/>
            <person name="de Vos W.M."/>
            <person name="Barrangou R."/>
            <person name="Klaenhammer T.R."/>
            <person name="Caufield P.W."/>
            <person name="Cui Y."/>
            <person name="Zhang H."/>
            <person name="O'Toole P.W."/>
        </authorList>
    </citation>
    <scope>NUCLEOTIDE SEQUENCE [LARGE SCALE GENOMIC DNA]</scope>
    <source>
        <strain evidence="2 3">DSM 19682</strain>
    </source>
</reference>
<dbReference type="RefSeq" id="WP_034542605.1">
    <property type="nucleotide sequence ID" value="NZ_AZDZ01000022.1"/>
</dbReference>
<dbReference type="AlphaFoldDB" id="A0A0R1K4L9"/>
<dbReference type="PRINTS" id="PR00111">
    <property type="entry name" value="ABHYDROLASE"/>
</dbReference>
<dbReference type="SUPFAM" id="SSF53474">
    <property type="entry name" value="alpha/beta-Hydrolases"/>
    <property type="match status" value="1"/>
</dbReference>